<dbReference type="SUPFAM" id="SSF52777">
    <property type="entry name" value="CoA-dependent acyltransferases"/>
    <property type="match status" value="2"/>
</dbReference>
<feature type="domain" description="Choline/carnitine acyltransferase" evidence="2">
    <location>
        <begin position="157"/>
        <end position="262"/>
    </location>
</feature>
<dbReference type="GO" id="GO:0006635">
    <property type="term" value="P:fatty acid beta-oxidation"/>
    <property type="evidence" value="ECO:0007669"/>
    <property type="project" value="TreeGrafter"/>
</dbReference>
<proteinExistence type="inferred from homology"/>
<reference evidence="4" key="1">
    <citation type="journal article" date="2015" name="PLoS Genet.">
        <title>Genome Sequence and Transcriptome Analyses of Chrysochromulina tobin: Metabolic Tools for Enhanced Algal Fitness in the Prominent Order Prymnesiales (Haptophyceae).</title>
        <authorList>
            <person name="Hovde B.T."/>
            <person name="Deodato C.R."/>
            <person name="Hunsperger H.M."/>
            <person name="Ryken S.A."/>
            <person name="Yost W."/>
            <person name="Jha R.K."/>
            <person name="Patterson J."/>
            <person name="Monnat R.J. Jr."/>
            <person name="Barlow S.B."/>
            <person name="Starkenburg S.R."/>
            <person name="Cattolico R.A."/>
        </authorList>
    </citation>
    <scope>NUCLEOTIDE SEQUENCE</scope>
    <source>
        <strain evidence="4">CCMP291</strain>
    </source>
</reference>
<protein>
    <submittedName>
        <fullName evidence="3">Carnitine o-palmitoyltransferase mitochondrial-like protein</fullName>
    </submittedName>
</protein>
<dbReference type="EMBL" id="JWZX01002359">
    <property type="protein sequence ID" value="KOO29781.1"/>
    <property type="molecule type" value="Genomic_DNA"/>
</dbReference>
<accession>A0A0M0JT05</accession>
<dbReference type="GO" id="GO:0004095">
    <property type="term" value="F:carnitine O-palmitoyltransferase activity"/>
    <property type="evidence" value="ECO:0007669"/>
    <property type="project" value="TreeGrafter"/>
</dbReference>
<dbReference type="PANTHER" id="PTHR22589:SF16">
    <property type="entry name" value="CARNITINE O-PALMITOYLTRANSFERASE 2, MITOCHONDRIAL"/>
    <property type="match status" value="1"/>
</dbReference>
<sequence>MFSSTRLPVAGGADTWHKAPPERSRHMVVLRGTSFWKVELLDAVTGAPLPVASIEAALHAVIKGTPPTRADSPPSLAALTTADRDTWAAARTKLMAHSAANVSSLGCIDDALFHLSLDEVDLGCHDGADPSAGEPIEAAVRLALCGDTRLAPRWFDKHTRISREAADGMGFDRHLFALRGLAASRGGAPEPALFTDPTYAAVSGNELSTSTLTAPTTLVLSGFGPVHPQGYGVSYQLPQESLRFCTSAYKPRSARRFNEELARALGTVQALLDASGTGAGVQARL</sequence>
<dbReference type="AlphaFoldDB" id="A0A0M0JT05"/>
<dbReference type="Pfam" id="PF00755">
    <property type="entry name" value="Carn_acyltransf"/>
    <property type="match status" value="1"/>
</dbReference>
<dbReference type="InterPro" id="IPR039551">
    <property type="entry name" value="Cho/carn_acyl_trans"/>
</dbReference>
<dbReference type="OrthoDB" id="240216at2759"/>
<dbReference type="InterPro" id="IPR000542">
    <property type="entry name" value="Carn_acyl_trans"/>
</dbReference>
<comment type="similarity">
    <text evidence="1">Belongs to the carnitine/choline acetyltransferase family.</text>
</comment>
<evidence type="ECO:0000313" key="3">
    <source>
        <dbReference type="EMBL" id="KOO29781.1"/>
    </source>
</evidence>
<organism evidence="3 4">
    <name type="scientific">Chrysochromulina tobinii</name>
    <dbReference type="NCBI Taxonomy" id="1460289"/>
    <lineage>
        <taxon>Eukaryota</taxon>
        <taxon>Haptista</taxon>
        <taxon>Haptophyta</taxon>
        <taxon>Prymnesiophyceae</taxon>
        <taxon>Prymnesiales</taxon>
        <taxon>Chrysochromulinaceae</taxon>
        <taxon>Chrysochromulina</taxon>
    </lineage>
</organism>
<gene>
    <name evidence="3" type="ORF">Ctob_009049</name>
</gene>
<comment type="caution">
    <text evidence="3">The sequence shown here is derived from an EMBL/GenBank/DDBJ whole genome shotgun (WGS) entry which is preliminary data.</text>
</comment>
<dbReference type="GO" id="GO:0005739">
    <property type="term" value="C:mitochondrion"/>
    <property type="evidence" value="ECO:0007669"/>
    <property type="project" value="TreeGrafter"/>
</dbReference>
<keyword evidence="4" id="KW-1185">Reference proteome</keyword>
<name>A0A0M0JT05_9EUKA</name>
<dbReference type="Proteomes" id="UP000037460">
    <property type="component" value="Unassembled WGS sequence"/>
</dbReference>
<evidence type="ECO:0000313" key="4">
    <source>
        <dbReference type="Proteomes" id="UP000037460"/>
    </source>
</evidence>
<dbReference type="PANTHER" id="PTHR22589">
    <property type="entry name" value="CARNITINE O-ACYLTRANSFERASE"/>
    <property type="match status" value="1"/>
</dbReference>
<dbReference type="InterPro" id="IPR023213">
    <property type="entry name" value="CAT-like_dom_sf"/>
</dbReference>
<keyword evidence="3" id="KW-0808">Transferase</keyword>
<dbReference type="Gene3D" id="3.30.559.10">
    <property type="entry name" value="Chloramphenicol acetyltransferase-like domain"/>
    <property type="match status" value="1"/>
</dbReference>
<evidence type="ECO:0000256" key="1">
    <source>
        <dbReference type="ARBA" id="ARBA00005232"/>
    </source>
</evidence>
<evidence type="ECO:0000259" key="2">
    <source>
        <dbReference type="Pfam" id="PF00755"/>
    </source>
</evidence>